<organism evidence="1">
    <name type="scientific">Clostridium symbiosum</name>
    <name type="common">Bacteroides symbiosus</name>
    <dbReference type="NCBI Taxonomy" id="1512"/>
    <lineage>
        <taxon>Bacteria</taxon>
        <taxon>Bacillati</taxon>
        <taxon>Bacillota</taxon>
        <taxon>Clostridia</taxon>
        <taxon>Lachnospirales</taxon>
        <taxon>Lachnospiraceae</taxon>
        <taxon>Otoolea</taxon>
    </lineage>
</organism>
<dbReference type="RefSeq" id="WP_054345824.1">
    <property type="nucleotide sequence ID" value="NZ_CACRUA010000062.1"/>
</dbReference>
<sequence length="83" mass="9550">MLARQYNLAGNERNTPPPISALIQAANLFGCDIYIKAEQKKINVKSYDELQRGIQPQKKFLIFYFDGSDEKEADVKFRRLLGI</sequence>
<name>A0A6N3HMH4_CLOSY</name>
<evidence type="ECO:0008006" key="2">
    <source>
        <dbReference type="Google" id="ProtNLM"/>
    </source>
</evidence>
<evidence type="ECO:0000313" key="1">
    <source>
        <dbReference type="EMBL" id="VYU77049.1"/>
    </source>
</evidence>
<dbReference type="SUPFAM" id="SSF55594">
    <property type="entry name" value="HPr-like"/>
    <property type="match status" value="1"/>
</dbReference>
<dbReference type="AlphaFoldDB" id="A0A6N3HMH4"/>
<dbReference type="EMBL" id="CACRUA010000062">
    <property type="protein sequence ID" value="VYU77049.1"/>
    <property type="molecule type" value="Genomic_DNA"/>
</dbReference>
<protein>
    <recommendedName>
        <fullName evidence="2">HPr family phosphocarrier protein</fullName>
    </recommendedName>
</protein>
<gene>
    <name evidence="1" type="ORF">CSLFYP84_03930</name>
</gene>
<accession>A0A6N3HMH4</accession>
<dbReference type="InterPro" id="IPR035895">
    <property type="entry name" value="HPr-like_sf"/>
</dbReference>
<reference evidence="1" key="1">
    <citation type="submission" date="2019-11" db="EMBL/GenBank/DDBJ databases">
        <authorList>
            <person name="Feng L."/>
        </authorList>
    </citation>
    <scope>NUCLEOTIDE SEQUENCE</scope>
    <source>
        <strain evidence="1">CsymbiosumLFYP84</strain>
    </source>
</reference>
<proteinExistence type="predicted"/>
<dbReference type="Gene3D" id="3.30.1340.10">
    <property type="entry name" value="HPr-like"/>
    <property type="match status" value="1"/>
</dbReference>